<proteinExistence type="predicted"/>
<dbReference type="PANTHER" id="PTHR33112">
    <property type="entry name" value="DOMAIN PROTEIN, PUTATIVE-RELATED"/>
    <property type="match status" value="1"/>
</dbReference>
<keyword evidence="2" id="KW-1185">Reference proteome</keyword>
<organism evidence="1 2">
    <name type="scientific">Phialocephala subalpina</name>
    <dbReference type="NCBI Taxonomy" id="576137"/>
    <lineage>
        <taxon>Eukaryota</taxon>
        <taxon>Fungi</taxon>
        <taxon>Dikarya</taxon>
        <taxon>Ascomycota</taxon>
        <taxon>Pezizomycotina</taxon>
        <taxon>Leotiomycetes</taxon>
        <taxon>Helotiales</taxon>
        <taxon>Mollisiaceae</taxon>
        <taxon>Phialocephala</taxon>
        <taxon>Phialocephala fortinii species complex</taxon>
    </lineage>
</organism>
<accession>A0A1L7XCB0</accession>
<evidence type="ECO:0000313" key="2">
    <source>
        <dbReference type="Proteomes" id="UP000184330"/>
    </source>
</evidence>
<name>A0A1L7XCB0_9HELO</name>
<protein>
    <recommendedName>
        <fullName evidence="3">Heterokaryon incompatibility domain-containing protein</fullName>
    </recommendedName>
</protein>
<dbReference type="OrthoDB" id="3486565at2759"/>
<gene>
    <name evidence="1" type="ORF">PAC_12571</name>
</gene>
<reference evidence="1 2" key="1">
    <citation type="submission" date="2016-03" db="EMBL/GenBank/DDBJ databases">
        <authorList>
            <person name="Ploux O."/>
        </authorList>
    </citation>
    <scope>NUCLEOTIDE SEQUENCE [LARGE SCALE GENOMIC DNA]</scope>
    <source>
        <strain evidence="1 2">UAMH 11012</strain>
    </source>
</reference>
<dbReference type="Proteomes" id="UP000184330">
    <property type="component" value="Unassembled WGS sequence"/>
</dbReference>
<dbReference type="EMBL" id="FJOG01000021">
    <property type="protein sequence ID" value="CZR62674.1"/>
    <property type="molecule type" value="Genomic_DNA"/>
</dbReference>
<dbReference type="AlphaFoldDB" id="A0A1L7XCB0"/>
<dbReference type="PANTHER" id="PTHR33112:SF13">
    <property type="entry name" value="HETEROKARYON INCOMPATIBILITY DOMAIN-CONTAINING PROTEIN"/>
    <property type="match status" value="1"/>
</dbReference>
<evidence type="ECO:0000313" key="1">
    <source>
        <dbReference type="EMBL" id="CZR62674.1"/>
    </source>
</evidence>
<dbReference type="STRING" id="576137.A0A1L7XCB0"/>
<evidence type="ECO:0008006" key="3">
    <source>
        <dbReference type="Google" id="ProtNLM"/>
    </source>
</evidence>
<sequence>MAPSTPPPLDFEHKPGFEIATKHKEAIRQLHGYGGKQTPELMARYKLSRPTIHHILDYDHPKRARPTRTGRPKILFDAKVNEIIELSSLGSLSIGLNSRPIQLNLATTHSSNGKGGCFAERWSLDSQNQIETNVGDNTTIEPEDDEEGYYKIFVRNALHVAHDRFTRTMNYENTMEHTSPLLSRGWGFQERLLSARTLHFHAEELIWECASGLSNTATLSKFRRKETRAAEGDIHIDHLTKCYQSQILDIWLELITEYCTLKLTKQIDRLPSLSGLASRVAKQLSGDCWYLGGLWSQDLPRALCWRKEMAFKNQHPSFRDADAGAPSWSWASVWTHSDDVPKITYDLVNIHGFMIDPSCQVQSFHRSQNTINVFGMCEDLWLKIRGPLIQGTFQTTESARDINATFNKYSSAEERDLWQYMKKTVIRNTMEFDQDSVEFNGDCFDTDHRVTDLGPGETVWFLLLGHFTVTDKDFISQCPIEHLTRSQKLKAEDPSSQIAAAYALVLVRAKEESTYRRVGSLVHRGGSG</sequence>